<dbReference type="PANTHER" id="PTHR36973:SF4">
    <property type="entry name" value="NODULATION PROTEIN"/>
    <property type="match status" value="1"/>
</dbReference>
<protein>
    <recommendedName>
        <fullName evidence="1">Methyltransferase FkbM domain-containing protein</fullName>
    </recommendedName>
</protein>
<dbReference type="GO" id="GO:0008171">
    <property type="term" value="F:O-methyltransferase activity"/>
    <property type="evidence" value="ECO:0007669"/>
    <property type="project" value="TreeGrafter"/>
</dbReference>
<comment type="caution">
    <text evidence="2">The sequence shown here is derived from an EMBL/GenBank/DDBJ whole genome shotgun (WGS) entry which is preliminary data.</text>
</comment>
<dbReference type="PANTHER" id="PTHR36973">
    <property type="entry name" value="SLL1456 PROTEIN-RELATED"/>
    <property type="match status" value="1"/>
</dbReference>
<dbReference type="NCBIfam" id="TIGR01444">
    <property type="entry name" value="fkbM_fam"/>
    <property type="match status" value="1"/>
</dbReference>
<accession>A0A840Y5F6</accession>
<organism evidence="2 3">
    <name type="scientific">Neoroseomonas alkaliterrae</name>
    <dbReference type="NCBI Taxonomy" id="1452450"/>
    <lineage>
        <taxon>Bacteria</taxon>
        <taxon>Pseudomonadati</taxon>
        <taxon>Pseudomonadota</taxon>
        <taxon>Alphaproteobacteria</taxon>
        <taxon>Acetobacterales</taxon>
        <taxon>Acetobacteraceae</taxon>
        <taxon>Neoroseomonas</taxon>
    </lineage>
</organism>
<gene>
    <name evidence="2" type="ORF">FHS88_003343</name>
</gene>
<dbReference type="Proteomes" id="UP000562254">
    <property type="component" value="Unassembled WGS sequence"/>
</dbReference>
<sequence>MFQCALGAQDGRVALAFHGANPGETHVAHGSSTPGAASVPMRRLDDVLAEEGIHAIDYLKIDVEGFEFPVLQGAMGILGSSPRVAVQTEMQERHAARYGHGLDGIGRLLALAGFRPHRIAPDGTPHRLEGAARGEVVWLRDA</sequence>
<dbReference type="AlphaFoldDB" id="A0A840Y5F6"/>
<dbReference type="InterPro" id="IPR006342">
    <property type="entry name" value="FkbM_mtfrase"/>
</dbReference>
<proteinExistence type="predicted"/>
<feature type="domain" description="Methyltransferase FkbM" evidence="1">
    <location>
        <begin position="15"/>
        <end position="115"/>
    </location>
</feature>
<dbReference type="Gene3D" id="3.40.50.150">
    <property type="entry name" value="Vaccinia Virus protein VP39"/>
    <property type="match status" value="1"/>
</dbReference>
<evidence type="ECO:0000259" key="1">
    <source>
        <dbReference type="Pfam" id="PF05050"/>
    </source>
</evidence>
<reference evidence="2 3" key="1">
    <citation type="submission" date="2020-08" db="EMBL/GenBank/DDBJ databases">
        <title>Genomic Encyclopedia of Type Strains, Phase IV (KMG-IV): sequencing the most valuable type-strain genomes for metagenomic binning, comparative biology and taxonomic classification.</title>
        <authorList>
            <person name="Goeker M."/>
        </authorList>
    </citation>
    <scope>NUCLEOTIDE SEQUENCE [LARGE SCALE GENOMIC DNA]</scope>
    <source>
        <strain evidence="2 3">DSM 25895</strain>
    </source>
</reference>
<keyword evidence="3" id="KW-1185">Reference proteome</keyword>
<dbReference type="Pfam" id="PF05050">
    <property type="entry name" value="Methyltransf_21"/>
    <property type="match status" value="1"/>
</dbReference>
<dbReference type="EMBL" id="JACIJE010000010">
    <property type="protein sequence ID" value="MBB5691191.1"/>
    <property type="molecule type" value="Genomic_DNA"/>
</dbReference>
<name>A0A840Y5F6_9PROT</name>
<dbReference type="SUPFAM" id="SSF53335">
    <property type="entry name" value="S-adenosyl-L-methionine-dependent methyltransferases"/>
    <property type="match status" value="1"/>
</dbReference>
<dbReference type="InterPro" id="IPR029063">
    <property type="entry name" value="SAM-dependent_MTases_sf"/>
</dbReference>
<evidence type="ECO:0000313" key="2">
    <source>
        <dbReference type="EMBL" id="MBB5691191.1"/>
    </source>
</evidence>
<evidence type="ECO:0000313" key="3">
    <source>
        <dbReference type="Proteomes" id="UP000562254"/>
    </source>
</evidence>
<dbReference type="InterPro" id="IPR053188">
    <property type="entry name" value="FkbM_Methyltransferase"/>
</dbReference>